<dbReference type="AlphaFoldDB" id="D3SU72"/>
<dbReference type="OrthoDB" id="147208at2157"/>
<dbReference type="PATRIC" id="fig|547559.17.peg.4008"/>
<keyword evidence="3" id="KW-1185">Reference proteome</keyword>
<organism evidence="1 3">
    <name type="scientific">Natrialba magadii (strain ATCC 43099 / DSM 3394 / CCM 3739 / CIP 104546 / IAM 13178 / JCM 8861 / NBRC 102185 / NCIMB 2190 / MS3)</name>
    <name type="common">Natronobacterium magadii</name>
    <dbReference type="NCBI Taxonomy" id="547559"/>
    <lineage>
        <taxon>Archaea</taxon>
        <taxon>Methanobacteriati</taxon>
        <taxon>Methanobacteriota</taxon>
        <taxon>Stenosarchaea group</taxon>
        <taxon>Halobacteria</taxon>
        <taxon>Halobacteriales</taxon>
        <taxon>Natrialbaceae</taxon>
        <taxon>Natrialba</taxon>
    </lineage>
</organism>
<dbReference type="Proteomes" id="UP000011543">
    <property type="component" value="Unassembled WGS sequence"/>
</dbReference>
<dbReference type="eggNOG" id="arCOG00607">
    <property type="taxonomic scope" value="Archaea"/>
</dbReference>
<reference evidence="3" key="1">
    <citation type="submission" date="2010-02" db="EMBL/GenBank/DDBJ databases">
        <title>Complete sequence of chromosome of Natrialba magadii ATCC 43099.</title>
        <authorList>
            <consortium name="US DOE Joint Genome Institute"/>
            <person name="Lucas S."/>
            <person name="Copeland A."/>
            <person name="Lapidus A."/>
            <person name="Cheng J.-F."/>
            <person name="Bruce D."/>
            <person name="Goodwin L."/>
            <person name="Pitluck S."/>
            <person name="Davenport K."/>
            <person name="Saunders E."/>
            <person name="Detter J.C."/>
            <person name="Han C."/>
            <person name="Tapia R."/>
            <person name="Land M."/>
            <person name="Hauser L."/>
            <person name="Kyrpides N."/>
            <person name="Mikhailova N."/>
            <person name="De Castro R.E."/>
            <person name="Maupin-Furlow J.A."/>
            <person name="Woyke T."/>
        </authorList>
    </citation>
    <scope>NUCLEOTIDE SEQUENCE [LARGE SCALE GENOMIC DNA]</scope>
    <source>
        <strain evidence="3">ATCC 43099 / DSM 3394 / CCM 3739 / CIP 104546 / IAM 13178 / JCM 8861 / NBRC 102185 / NCIMB 2190 / MS3</strain>
    </source>
</reference>
<dbReference type="PaxDb" id="547559-Nmag_1554"/>
<proteinExistence type="predicted"/>
<dbReference type="RefSeq" id="WP_004217407.1">
    <property type="nucleotide sequence ID" value="NC_013922.1"/>
</dbReference>
<dbReference type="STRING" id="547559.Nmag_1554"/>
<evidence type="ECO:0000313" key="1">
    <source>
        <dbReference type="EMBL" id="ADD05130.1"/>
    </source>
</evidence>
<gene>
    <name evidence="1" type="ordered locus">Nmag_1554</name>
    <name evidence="2" type="ORF">C500_20301</name>
</gene>
<sequence length="221" mass="23406">MLPEPLLSALLLVLITALIVAVIAGLGTVLWVTLQLASAPGVVVHEFAHALACRLTGVRIREVVYFRFGDPAGYVRHEQPKRYLDAFVIGVAPFLVNTVVAFGALLGFADFVTTTGIVTPADGVLPAVDTSGASNELLAGTAVLGWLGLVIGVHAFPSTGDANALWAQTRTRWRRSPLVLLGIPFVLVVYVVSLLSWLWADVLYAIGLLLLAFAVVGSPLV</sequence>
<dbReference type="EMBL" id="CP001932">
    <property type="protein sequence ID" value="ADD05130.1"/>
    <property type="molecule type" value="Genomic_DNA"/>
</dbReference>
<accession>D3SU72</accession>
<evidence type="ECO:0000313" key="3">
    <source>
        <dbReference type="Proteomes" id="UP000001879"/>
    </source>
</evidence>
<dbReference type="HOGENOM" id="CLU_112761_0_0_2"/>
<reference evidence="2 4" key="3">
    <citation type="journal article" date="2014" name="PLoS Genet.">
        <title>Phylogenetically driven sequencing of extremely halophilic archaea reveals strategies for static and dynamic osmo-response.</title>
        <authorList>
            <person name="Becker E.A."/>
            <person name="Seitzer P.M."/>
            <person name="Tritt A."/>
            <person name="Larsen D."/>
            <person name="Krusor M."/>
            <person name="Yao A.I."/>
            <person name="Wu D."/>
            <person name="Madern D."/>
            <person name="Eisen J.A."/>
            <person name="Darling A.E."/>
            <person name="Facciotti M.T."/>
        </authorList>
    </citation>
    <scope>NUCLEOTIDE SEQUENCE [LARGE SCALE GENOMIC DNA]</scope>
    <source>
        <strain evidence="4">ATCC 43099 / DSM 3394 / CCM 3739 / CIP 104546 / IAM 13178 / JCM 8861 / NBRC 102185 / NCIMB 2190 / MS3</strain>
        <strain evidence="2">MS-3</strain>
    </source>
</reference>
<dbReference type="GeneID" id="8824388"/>
<reference evidence="1" key="4">
    <citation type="submission" date="2016-09" db="EMBL/GenBank/DDBJ databases">
        <authorList>
            <person name="Pfeiffer F."/>
        </authorList>
    </citation>
    <scope>NUCLEOTIDE SEQUENCE</scope>
    <source>
        <strain evidence="1">ATCC 43099</strain>
    </source>
</reference>
<dbReference type="EMBL" id="AOHS01000063">
    <property type="protein sequence ID" value="ELY23168.1"/>
    <property type="molecule type" value="Genomic_DNA"/>
</dbReference>
<evidence type="ECO:0000313" key="4">
    <source>
        <dbReference type="Proteomes" id="UP000011543"/>
    </source>
</evidence>
<reference evidence="1 3" key="2">
    <citation type="journal article" date="2012" name="BMC Genomics">
        <title>A comparative genomics perspective on the genetic content of the alkaliphilic haloarchaeon Natrialba magadii ATCC 43099T.</title>
        <authorList>
            <person name="Siddaramappa S."/>
            <person name="Challacombe J.F."/>
            <person name="Decastro R.E."/>
            <person name="Pfeiffer F."/>
            <person name="Sastre D.E."/>
            <person name="Gimenez M.I."/>
            <person name="Paggi R.A."/>
            <person name="Detter J.C."/>
            <person name="Davenport K.W."/>
            <person name="Goodwin L.A."/>
            <person name="Kyrpides N."/>
            <person name="Tapia R."/>
            <person name="Pitluck S."/>
            <person name="Lucas S."/>
            <person name="Woyke T."/>
            <person name="Maupin-Furlow J.A."/>
        </authorList>
    </citation>
    <scope>NUCLEOTIDE SEQUENCE [LARGE SCALE GENOMIC DNA]</scope>
    <source>
        <strain evidence="1">ATCC 43099</strain>
        <strain evidence="3">ATCC 43099 / DSM 3394 / CCM 3739 / CIP 104546 / IAM 13178 / JCM 8861 / NBRC 102185 / NCIMB 2190 / MS3</strain>
    </source>
</reference>
<dbReference type="KEGG" id="nmg:Nmag_1554"/>
<evidence type="ECO:0000313" key="2">
    <source>
        <dbReference type="EMBL" id="ELY23168.1"/>
    </source>
</evidence>
<dbReference type="Proteomes" id="UP000001879">
    <property type="component" value="Chromosome"/>
</dbReference>
<name>D3SU72_NATMM</name>
<protein>
    <submittedName>
        <fullName evidence="1">Uncharacterized protein</fullName>
    </submittedName>
</protein>